<organism evidence="4 5">
    <name type="scientific">Aureobasidium melanogenum (strain CBS 110374)</name>
    <name type="common">Aureobasidium pullulans var. melanogenum</name>
    <dbReference type="NCBI Taxonomy" id="1043003"/>
    <lineage>
        <taxon>Eukaryota</taxon>
        <taxon>Fungi</taxon>
        <taxon>Dikarya</taxon>
        <taxon>Ascomycota</taxon>
        <taxon>Pezizomycotina</taxon>
        <taxon>Dothideomycetes</taxon>
        <taxon>Dothideomycetidae</taxon>
        <taxon>Dothideales</taxon>
        <taxon>Saccotheciaceae</taxon>
        <taxon>Aureobasidium</taxon>
    </lineage>
</organism>
<sequence length="383" mass="42656">MPRLSPRILHQARKIDSLLPLVLQGTRDLASAKNELRWLKEHVLSQQQNEQSLDSYSTQQQLKKLCVDRAHGKPLQYIIGTEYFGDLEIACEPGVLIPRQETAASVTFLIERLLQRKNLPNHLKILDLCTGTGCIPLLAHYEAKHRRKHGQPPQFLEVVGVDISTQALNLANKNLHRLASAGYLGSNPSLHFLQADILAPDTSSNKKSNNPPSLASALHNYSTTSPYPHSTHWDILISNPPYISPHAFNTTTQRSVKRYEPRLALVPPSHPTSSAEIDQGDIFYPRLLEIAAEVKAKIVLFEVADLEQAKRVAGMAKKQGGWDGVEIWRDWPGEDDDDDGAESGDMLAMEEVKTRGTGNGRSVFAYRGDARDWLGAEETLDTL</sequence>
<dbReference type="GO" id="GO:0032259">
    <property type="term" value="P:methylation"/>
    <property type="evidence" value="ECO:0007669"/>
    <property type="project" value="UniProtKB-KW"/>
</dbReference>
<dbReference type="Proteomes" id="UP000030672">
    <property type="component" value="Unassembled WGS sequence"/>
</dbReference>
<dbReference type="STRING" id="1043003.A0A074WRT8"/>
<dbReference type="Gene3D" id="1.10.8.10">
    <property type="entry name" value="DNA helicase RuvA subunit, C-terminal domain"/>
    <property type="match status" value="1"/>
</dbReference>
<dbReference type="InterPro" id="IPR002052">
    <property type="entry name" value="DNA_methylase_N6_adenine_CS"/>
</dbReference>
<accession>A0A074WRT8</accession>
<reference evidence="4 5" key="1">
    <citation type="journal article" date="2014" name="BMC Genomics">
        <title>Genome sequencing of four Aureobasidium pullulans varieties: biotechnological potential, stress tolerance, and description of new species.</title>
        <authorList>
            <person name="Gostin Ar C."/>
            <person name="Ohm R.A."/>
            <person name="Kogej T."/>
            <person name="Sonjak S."/>
            <person name="Turk M."/>
            <person name="Zajc J."/>
            <person name="Zalar P."/>
            <person name="Grube M."/>
            <person name="Sun H."/>
            <person name="Han J."/>
            <person name="Sharma A."/>
            <person name="Chiniquy J."/>
            <person name="Ngan C.Y."/>
            <person name="Lipzen A."/>
            <person name="Barry K."/>
            <person name="Grigoriev I.V."/>
            <person name="Gunde-Cimerman N."/>
        </authorList>
    </citation>
    <scope>NUCLEOTIDE SEQUENCE [LARGE SCALE GENOMIC DNA]</scope>
    <source>
        <strain evidence="4 5">CBS 110374</strain>
    </source>
</reference>
<dbReference type="InterPro" id="IPR029063">
    <property type="entry name" value="SAM-dependent_MTases_sf"/>
</dbReference>
<dbReference type="GeneID" id="63913980"/>
<keyword evidence="2" id="KW-0808">Transferase</keyword>
<dbReference type="GO" id="GO:0008276">
    <property type="term" value="F:protein methyltransferase activity"/>
    <property type="evidence" value="ECO:0007669"/>
    <property type="project" value="InterPro"/>
</dbReference>
<dbReference type="CDD" id="cd02440">
    <property type="entry name" value="AdoMet_MTases"/>
    <property type="match status" value="1"/>
</dbReference>
<proteinExistence type="predicted"/>
<dbReference type="PROSITE" id="PS00092">
    <property type="entry name" value="N6_MTASE"/>
    <property type="match status" value="1"/>
</dbReference>
<keyword evidence="5" id="KW-1185">Reference proteome</keyword>
<evidence type="ECO:0000313" key="4">
    <source>
        <dbReference type="EMBL" id="KEQ65106.1"/>
    </source>
</evidence>
<dbReference type="InterPro" id="IPR050320">
    <property type="entry name" value="N5-glutamine_MTase"/>
</dbReference>
<evidence type="ECO:0000313" key="5">
    <source>
        <dbReference type="Proteomes" id="UP000030672"/>
    </source>
</evidence>
<dbReference type="PANTHER" id="PTHR18895:SF74">
    <property type="entry name" value="MTRF1L RELEASE FACTOR GLUTAMINE METHYLTRANSFERASE"/>
    <property type="match status" value="1"/>
</dbReference>
<dbReference type="NCBIfam" id="TIGR00536">
    <property type="entry name" value="hemK_fam"/>
    <property type="match status" value="1"/>
</dbReference>
<gene>
    <name evidence="4" type="ORF">M437DRAFT_42590</name>
</gene>
<dbReference type="SUPFAM" id="SSF53335">
    <property type="entry name" value="S-adenosyl-L-methionine-dependent methyltransferases"/>
    <property type="match status" value="1"/>
</dbReference>
<dbReference type="HOGENOM" id="CLU_018398_0_0_1"/>
<dbReference type="InterPro" id="IPR004556">
    <property type="entry name" value="HemK-like"/>
</dbReference>
<keyword evidence="3" id="KW-0949">S-adenosyl-L-methionine</keyword>
<dbReference type="GO" id="GO:0003676">
    <property type="term" value="F:nucleic acid binding"/>
    <property type="evidence" value="ECO:0007669"/>
    <property type="project" value="InterPro"/>
</dbReference>
<name>A0A074WRT8_AURM1</name>
<protein>
    <submittedName>
        <fullName evidence="4">Modification methylase HemK</fullName>
    </submittedName>
</protein>
<evidence type="ECO:0000256" key="2">
    <source>
        <dbReference type="ARBA" id="ARBA00022679"/>
    </source>
</evidence>
<keyword evidence="1 4" id="KW-0489">Methyltransferase</keyword>
<dbReference type="EMBL" id="KL584827">
    <property type="protein sequence ID" value="KEQ65106.1"/>
    <property type="molecule type" value="Genomic_DNA"/>
</dbReference>
<dbReference type="GO" id="GO:0005739">
    <property type="term" value="C:mitochondrion"/>
    <property type="evidence" value="ECO:0007669"/>
    <property type="project" value="TreeGrafter"/>
</dbReference>
<evidence type="ECO:0000256" key="1">
    <source>
        <dbReference type="ARBA" id="ARBA00022603"/>
    </source>
</evidence>
<evidence type="ECO:0000256" key="3">
    <source>
        <dbReference type="ARBA" id="ARBA00022691"/>
    </source>
</evidence>
<dbReference type="AlphaFoldDB" id="A0A074WRT8"/>
<dbReference type="RefSeq" id="XP_040882129.1">
    <property type="nucleotide sequence ID" value="XM_041020607.1"/>
</dbReference>
<dbReference type="PANTHER" id="PTHR18895">
    <property type="entry name" value="HEMK METHYLTRANSFERASE"/>
    <property type="match status" value="1"/>
</dbReference>
<dbReference type="Gene3D" id="3.40.50.150">
    <property type="entry name" value="Vaccinia Virus protein VP39"/>
    <property type="match status" value="1"/>
</dbReference>